<comment type="subcellular location">
    <subcellularLocation>
        <location evidence="15">Secreted</location>
    </subcellularLocation>
</comment>
<feature type="disulfide bond" evidence="14">
    <location>
        <begin position="33"/>
        <end position="113"/>
    </location>
</feature>
<feature type="binding site" evidence="12">
    <location>
        <position position="65"/>
    </location>
    <ligand>
        <name>Ca(2+)</name>
        <dbReference type="ChEBI" id="CHEBI:29108"/>
        <label>1</label>
    </ligand>
</feature>
<keyword evidence="7 15" id="KW-0560">Oxidoreductase</keyword>
<accession>A0AAN7FA42</accession>
<dbReference type="AlphaFoldDB" id="A0AAN7FA42"/>
<keyword evidence="5 12" id="KW-0479">Metal-binding</keyword>
<evidence type="ECO:0000256" key="10">
    <source>
        <dbReference type="PIRSR" id="PIRSR600823-1"/>
    </source>
</evidence>
<feature type="chain" id="PRO_5042669113" description="Peroxidase" evidence="15">
    <location>
        <begin position="22"/>
        <end position="322"/>
    </location>
</feature>
<keyword evidence="6 15" id="KW-0732">Signal</keyword>
<evidence type="ECO:0000256" key="13">
    <source>
        <dbReference type="PIRSR" id="PIRSR600823-4"/>
    </source>
</evidence>
<feature type="disulfide bond" evidence="14">
    <location>
        <begin position="66"/>
        <end position="71"/>
    </location>
</feature>
<feature type="disulfide bond" evidence="14">
    <location>
        <begin position="199"/>
        <end position="230"/>
    </location>
</feature>
<feature type="binding site" evidence="12">
    <location>
        <position position="68"/>
    </location>
    <ligand>
        <name>Ca(2+)</name>
        <dbReference type="ChEBI" id="CHEBI:29108"/>
        <label>1</label>
    </ligand>
</feature>
<comment type="catalytic activity">
    <reaction evidence="1 15">
        <text>2 a phenolic donor + H2O2 = 2 a phenolic radical donor + 2 H2O</text>
        <dbReference type="Rhea" id="RHEA:56136"/>
        <dbReference type="ChEBI" id="CHEBI:15377"/>
        <dbReference type="ChEBI" id="CHEBI:16240"/>
        <dbReference type="ChEBI" id="CHEBI:139520"/>
        <dbReference type="ChEBI" id="CHEBI:139521"/>
        <dbReference type="EC" id="1.11.1.7"/>
    </reaction>
</comment>
<feature type="binding site" evidence="12">
    <location>
        <position position="72"/>
    </location>
    <ligand>
        <name>Ca(2+)</name>
        <dbReference type="ChEBI" id="CHEBI:29108"/>
        <label>1</label>
    </ligand>
</feature>
<dbReference type="PROSITE" id="PS50873">
    <property type="entry name" value="PEROXIDASE_4"/>
    <property type="match status" value="1"/>
</dbReference>
<evidence type="ECO:0000256" key="12">
    <source>
        <dbReference type="PIRSR" id="PIRSR600823-3"/>
    </source>
</evidence>
<proteinExistence type="inferred from homology"/>
<keyword evidence="8 12" id="KW-0408">Iron</keyword>
<evidence type="ECO:0000313" key="18">
    <source>
        <dbReference type="Proteomes" id="UP001324115"/>
    </source>
</evidence>
<evidence type="ECO:0000256" key="3">
    <source>
        <dbReference type="ARBA" id="ARBA00022559"/>
    </source>
</evidence>
<evidence type="ECO:0000256" key="4">
    <source>
        <dbReference type="ARBA" id="ARBA00022617"/>
    </source>
</evidence>
<comment type="caution">
    <text evidence="17">The sequence shown here is derived from an EMBL/GenBank/DDBJ whole genome shotgun (WGS) entry which is preliminary data.</text>
</comment>
<sequence>MDLTTTVLMVLLFVLGNVTEGEVLHYNFYDKSCPQLENIVRAGLVPLFVTDPTSPAALLRLMFHDCQVQGCDASILVDPIEGNVSSEMASVRNFGIRKRELISIVKSMVEAACPQQVSCADILILAAREAVAMSGGPHIEVPLGRKDSFTAPSYQQADTWIPPATTGVDDMLHIFTSKGMTIQESVALIGAHTLGVTHCASIMNRLYKAEGDKAHQEMEPGYEAFLMLNCPEWSLTSNISFVLNDPTAFIFDNLYYKNAMGGRGVLRIDDEMVSDPRTAQIVKHFASDRDDFFRAFSSAFVKLSTSGSLNQGVIRKRCNVLD</sequence>
<feature type="site" description="Transition state stabilizer" evidence="13">
    <location>
        <position position="60"/>
    </location>
</feature>
<comment type="similarity">
    <text evidence="15">Belongs to the peroxidase family. Classical plant (class III) peroxidase subfamily.</text>
</comment>
<feature type="binding site" evidence="12">
    <location>
        <position position="193"/>
    </location>
    <ligand>
        <name>Ca(2+)</name>
        <dbReference type="ChEBI" id="CHEBI:29108"/>
        <label>2</label>
    </ligand>
</feature>
<evidence type="ECO:0000256" key="9">
    <source>
        <dbReference type="ARBA" id="ARBA00023157"/>
    </source>
</evidence>
<feature type="active site" description="Proton acceptor" evidence="10">
    <location>
        <position position="64"/>
    </location>
</feature>
<keyword evidence="12 15" id="KW-0106">Calcium</keyword>
<feature type="domain" description="Plant heme peroxidase family profile" evidence="16">
    <location>
        <begin position="23"/>
        <end position="322"/>
    </location>
</feature>
<evidence type="ECO:0000256" key="2">
    <source>
        <dbReference type="ARBA" id="ARBA00012313"/>
    </source>
</evidence>
<evidence type="ECO:0000256" key="14">
    <source>
        <dbReference type="PIRSR" id="PIRSR600823-5"/>
    </source>
</evidence>
<gene>
    <name evidence="17" type="ORF">RGQ29_023573</name>
</gene>
<dbReference type="InterPro" id="IPR010255">
    <property type="entry name" value="Haem_peroxidase_sf"/>
</dbReference>
<evidence type="ECO:0000256" key="5">
    <source>
        <dbReference type="ARBA" id="ARBA00022723"/>
    </source>
</evidence>
<dbReference type="CDD" id="cd00693">
    <property type="entry name" value="secretory_peroxidase"/>
    <property type="match status" value="1"/>
</dbReference>
<keyword evidence="3 15" id="KW-0575">Peroxidase</keyword>
<keyword evidence="15" id="KW-0376">Hydrogen peroxide</keyword>
<feature type="disulfide bond" evidence="14">
    <location>
        <begin position="119"/>
        <end position="318"/>
    </location>
</feature>
<dbReference type="EC" id="1.11.1.7" evidence="2 15"/>
<reference evidence="17 18" key="1">
    <citation type="journal article" date="2023" name="G3 (Bethesda)">
        <title>A haplotype-resolved chromosome-scale genome for Quercus rubra L. provides insights into the genetics of adaptive traits for red oak species.</title>
        <authorList>
            <person name="Kapoor B."/>
            <person name="Jenkins J."/>
            <person name="Schmutz J."/>
            <person name="Zhebentyayeva T."/>
            <person name="Kuelheim C."/>
            <person name="Coggeshall M."/>
            <person name="Heim C."/>
            <person name="Lasky J.R."/>
            <person name="Leites L."/>
            <person name="Islam-Faridi N."/>
            <person name="Romero-Severson J."/>
            <person name="DeLeo V.L."/>
            <person name="Lucas S.M."/>
            <person name="Lazic D."/>
            <person name="Gailing O."/>
            <person name="Carlson J."/>
            <person name="Staton M."/>
        </authorList>
    </citation>
    <scope>NUCLEOTIDE SEQUENCE [LARGE SCALE GENOMIC DNA]</scope>
    <source>
        <strain evidence="17">Pseudo-F2</strain>
    </source>
</reference>
<dbReference type="Gene3D" id="1.10.420.10">
    <property type="entry name" value="Peroxidase, domain 2"/>
    <property type="match status" value="1"/>
</dbReference>
<dbReference type="GO" id="GO:0042744">
    <property type="term" value="P:hydrogen peroxide catabolic process"/>
    <property type="evidence" value="ECO:0007669"/>
    <property type="project" value="UniProtKB-KW"/>
</dbReference>
<dbReference type="GO" id="GO:0006979">
    <property type="term" value="P:response to oxidative stress"/>
    <property type="evidence" value="ECO:0007669"/>
    <property type="project" value="UniProtKB-UniRule"/>
</dbReference>
<dbReference type="EMBL" id="JAXUIC010000006">
    <property type="protein sequence ID" value="KAK4586486.1"/>
    <property type="molecule type" value="Genomic_DNA"/>
</dbReference>
<evidence type="ECO:0000313" key="17">
    <source>
        <dbReference type="EMBL" id="KAK4586486.1"/>
    </source>
</evidence>
<dbReference type="Gene3D" id="1.10.520.10">
    <property type="match status" value="1"/>
</dbReference>
<keyword evidence="4 15" id="KW-0349">Heme</keyword>
<evidence type="ECO:0000256" key="7">
    <source>
        <dbReference type="ARBA" id="ARBA00023002"/>
    </source>
</evidence>
<dbReference type="PANTHER" id="PTHR31517">
    <property type="match status" value="1"/>
</dbReference>
<dbReference type="FunFam" id="1.10.420.10:FF:000007">
    <property type="entry name" value="Peroxidase"/>
    <property type="match status" value="1"/>
</dbReference>
<comment type="function">
    <text evidence="15">Removal of H(2)O(2), oxidation of toxic reductants, biosynthesis and degradation of lignin, suberization, auxin catabolism, response to environmental stresses such as wounding, pathogen attack and oxidative stress.</text>
</comment>
<protein>
    <recommendedName>
        <fullName evidence="2 15">Peroxidase</fullName>
        <ecNumber evidence="2 15">1.11.1.7</ecNumber>
    </recommendedName>
</protein>
<feature type="binding site" evidence="12">
    <location>
        <position position="70"/>
    </location>
    <ligand>
        <name>Ca(2+)</name>
        <dbReference type="ChEBI" id="CHEBI:29108"/>
        <label>1</label>
    </ligand>
</feature>
<dbReference type="InterPro" id="IPR000823">
    <property type="entry name" value="Peroxidase_pln"/>
</dbReference>
<dbReference type="Pfam" id="PF00141">
    <property type="entry name" value="peroxidase"/>
    <property type="match status" value="1"/>
</dbReference>
<feature type="binding site" evidence="12">
    <location>
        <position position="252"/>
    </location>
    <ligand>
        <name>Ca(2+)</name>
        <dbReference type="ChEBI" id="CHEBI:29108"/>
        <label>2</label>
    </ligand>
</feature>
<evidence type="ECO:0000259" key="16">
    <source>
        <dbReference type="PROSITE" id="PS50873"/>
    </source>
</evidence>
<name>A0AAN7FA42_QUERU</name>
<dbReference type="InterPro" id="IPR033905">
    <property type="entry name" value="Secretory_peroxidase"/>
</dbReference>
<keyword evidence="15" id="KW-0964">Secreted</keyword>
<dbReference type="GO" id="GO:0046872">
    <property type="term" value="F:metal ion binding"/>
    <property type="evidence" value="ECO:0007669"/>
    <property type="project" value="UniProtKB-UniRule"/>
</dbReference>
<evidence type="ECO:0000256" key="8">
    <source>
        <dbReference type="ARBA" id="ARBA00023004"/>
    </source>
</evidence>
<comment type="cofactor">
    <cofactor evidence="12 15">
        <name>heme b</name>
        <dbReference type="ChEBI" id="CHEBI:60344"/>
    </cofactor>
    <text evidence="12 15">Binds 1 heme b (iron(II)-protoporphyrin IX) group per subunit.</text>
</comment>
<feature type="binding site" evidence="11">
    <location>
        <position position="162"/>
    </location>
    <ligand>
        <name>substrate</name>
    </ligand>
</feature>
<keyword evidence="9 14" id="KW-1015">Disulfide bond</keyword>
<feature type="binding site" evidence="12">
    <location>
        <position position="74"/>
    </location>
    <ligand>
        <name>Ca(2+)</name>
        <dbReference type="ChEBI" id="CHEBI:29108"/>
        <label>1</label>
    </ligand>
</feature>
<dbReference type="GO" id="GO:0140825">
    <property type="term" value="F:lactoperoxidase activity"/>
    <property type="evidence" value="ECO:0007669"/>
    <property type="project" value="UniProtKB-EC"/>
</dbReference>
<feature type="signal peptide" evidence="15">
    <location>
        <begin position="1"/>
        <end position="21"/>
    </location>
</feature>
<dbReference type="PRINTS" id="PR00458">
    <property type="entry name" value="PEROXIDASE"/>
</dbReference>
<comment type="cofactor">
    <cofactor evidence="12 15">
        <name>Ca(2+)</name>
        <dbReference type="ChEBI" id="CHEBI:29108"/>
    </cofactor>
    <text evidence="12 15">Binds 2 calcium ions per subunit.</text>
</comment>
<evidence type="ECO:0000256" key="11">
    <source>
        <dbReference type="PIRSR" id="PIRSR600823-2"/>
    </source>
</evidence>
<dbReference type="InterPro" id="IPR002016">
    <property type="entry name" value="Haem_peroxidase"/>
</dbReference>
<dbReference type="PANTHER" id="PTHR31517:SF81">
    <property type="entry name" value="PEROXIDASE"/>
    <property type="match status" value="1"/>
</dbReference>
<evidence type="ECO:0000256" key="6">
    <source>
        <dbReference type="ARBA" id="ARBA00022729"/>
    </source>
</evidence>
<feature type="binding site" evidence="12">
    <location>
        <position position="247"/>
    </location>
    <ligand>
        <name>Ca(2+)</name>
        <dbReference type="ChEBI" id="CHEBI:29108"/>
        <label>2</label>
    </ligand>
</feature>
<dbReference type="GO" id="GO:0020037">
    <property type="term" value="F:heme binding"/>
    <property type="evidence" value="ECO:0007669"/>
    <property type="project" value="UniProtKB-UniRule"/>
</dbReference>
<feature type="binding site" description="axial binding residue" evidence="12">
    <location>
        <position position="192"/>
    </location>
    <ligand>
        <name>heme b</name>
        <dbReference type="ChEBI" id="CHEBI:60344"/>
    </ligand>
    <ligandPart>
        <name>Fe</name>
        <dbReference type="ChEBI" id="CHEBI:18248"/>
    </ligandPart>
</feature>
<dbReference type="Proteomes" id="UP001324115">
    <property type="component" value="Unassembled WGS sequence"/>
</dbReference>
<evidence type="ECO:0000256" key="1">
    <source>
        <dbReference type="ARBA" id="ARBA00000189"/>
    </source>
</evidence>
<dbReference type="SUPFAM" id="SSF48113">
    <property type="entry name" value="Heme-dependent peroxidases"/>
    <property type="match status" value="1"/>
</dbReference>
<dbReference type="PRINTS" id="PR00461">
    <property type="entry name" value="PLPEROXIDASE"/>
</dbReference>
<evidence type="ECO:0000256" key="15">
    <source>
        <dbReference type="RuleBase" id="RU362060"/>
    </source>
</evidence>
<keyword evidence="18" id="KW-1185">Reference proteome</keyword>
<feature type="binding site" evidence="12">
    <location>
        <position position="87"/>
    </location>
    <ligand>
        <name>Ca(2+)</name>
        <dbReference type="ChEBI" id="CHEBI:29108"/>
        <label>1</label>
    </ligand>
</feature>
<dbReference type="GO" id="GO:0005576">
    <property type="term" value="C:extracellular region"/>
    <property type="evidence" value="ECO:0007669"/>
    <property type="project" value="UniProtKB-SubCell"/>
</dbReference>
<organism evidence="17 18">
    <name type="scientific">Quercus rubra</name>
    <name type="common">Northern red oak</name>
    <name type="synonym">Quercus borealis</name>
    <dbReference type="NCBI Taxonomy" id="3512"/>
    <lineage>
        <taxon>Eukaryota</taxon>
        <taxon>Viridiplantae</taxon>
        <taxon>Streptophyta</taxon>
        <taxon>Embryophyta</taxon>
        <taxon>Tracheophyta</taxon>
        <taxon>Spermatophyta</taxon>
        <taxon>Magnoliopsida</taxon>
        <taxon>eudicotyledons</taxon>
        <taxon>Gunneridae</taxon>
        <taxon>Pentapetalae</taxon>
        <taxon>rosids</taxon>
        <taxon>fabids</taxon>
        <taxon>Fagales</taxon>
        <taxon>Fagaceae</taxon>
        <taxon>Quercus</taxon>
    </lineage>
</organism>